<dbReference type="Proteomes" id="UP000220158">
    <property type="component" value="Chromosome 13"/>
</dbReference>
<dbReference type="GO" id="GO:0072669">
    <property type="term" value="C:tRNA-splicing ligase complex"/>
    <property type="evidence" value="ECO:0007669"/>
    <property type="project" value="TreeGrafter"/>
</dbReference>
<keyword evidence="4" id="KW-0106">Calcium</keyword>
<dbReference type="VEuPathDB" id="PlasmoDB:PRELSG_1322100"/>
<dbReference type="PANTHER" id="PTHR12682:SF11">
    <property type="entry name" value="PROTEIN ARCHEASE"/>
    <property type="match status" value="1"/>
</dbReference>
<proteinExistence type="inferred from homology"/>
<evidence type="ECO:0000256" key="1">
    <source>
        <dbReference type="ARBA" id="ARBA00007963"/>
    </source>
</evidence>
<feature type="domain" description="Archease" evidence="6">
    <location>
        <begin position="57"/>
        <end position="193"/>
    </location>
</feature>
<evidence type="ECO:0000256" key="3">
    <source>
        <dbReference type="ARBA" id="ARBA00022723"/>
    </source>
</evidence>
<comment type="similarity">
    <text evidence="1">Belongs to the archease family.</text>
</comment>
<evidence type="ECO:0000259" key="6">
    <source>
        <dbReference type="Pfam" id="PF01951"/>
    </source>
</evidence>
<reference evidence="7 8" key="1">
    <citation type="submission" date="2015-04" db="EMBL/GenBank/DDBJ databases">
        <authorList>
            <consortium name="Pathogen Informatics"/>
        </authorList>
    </citation>
    <scope>NUCLEOTIDE SEQUENCE [LARGE SCALE GENOMIC DNA]</scope>
    <source>
        <strain evidence="7 8">SGS1</strain>
    </source>
</reference>
<dbReference type="InterPro" id="IPR036820">
    <property type="entry name" value="Archease_dom_sf"/>
</dbReference>
<dbReference type="Gene3D" id="3.55.10.10">
    <property type="entry name" value="Archease domain"/>
    <property type="match status" value="1"/>
</dbReference>
<organism evidence="7 8">
    <name type="scientific">Plasmodium relictum</name>
    <dbReference type="NCBI Taxonomy" id="85471"/>
    <lineage>
        <taxon>Eukaryota</taxon>
        <taxon>Sar</taxon>
        <taxon>Alveolata</taxon>
        <taxon>Apicomplexa</taxon>
        <taxon>Aconoidasida</taxon>
        <taxon>Haemosporida</taxon>
        <taxon>Plasmodiidae</taxon>
        <taxon>Plasmodium</taxon>
        <taxon>Plasmodium (Haemamoeba)</taxon>
    </lineage>
</organism>
<evidence type="ECO:0000313" key="8">
    <source>
        <dbReference type="Proteomes" id="UP000220158"/>
    </source>
</evidence>
<dbReference type="KEGG" id="prel:PRELSG_1322100"/>
<dbReference type="FunFam" id="3.55.10.10:FF:000002">
    <property type="entry name" value="Archease, putative"/>
    <property type="match status" value="1"/>
</dbReference>
<dbReference type="Pfam" id="PF01951">
    <property type="entry name" value="Archease"/>
    <property type="match status" value="1"/>
</dbReference>
<dbReference type="InterPro" id="IPR002804">
    <property type="entry name" value="Archease"/>
</dbReference>
<evidence type="ECO:0000256" key="5">
    <source>
        <dbReference type="ARBA" id="ARBA00071898"/>
    </source>
</evidence>
<keyword evidence="3" id="KW-0479">Metal-binding</keyword>
<dbReference type="InterPro" id="IPR023572">
    <property type="entry name" value="Archease_dom"/>
</dbReference>
<dbReference type="SUPFAM" id="SSF69819">
    <property type="entry name" value="MTH1598-like"/>
    <property type="match status" value="1"/>
</dbReference>
<dbReference type="OMA" id="AITYHKM"/>
<dbReference type="PANTHER" id="PTHR12682">
    <property type="entry name" value="ARCHEASE"/>
    <property type="match status" value="1"/>
</dbReference>
<evidence type="ECO:0000256" key="2">
    <source>
        <dbReference type="ARBA" id="ARBA00022694"/>
    </source>
</evidence>
<dbReference type="GeneID" id="39738154"/>
<evidence type="ECO:0000256" key="4">
    <source>
        <dbReference type="ARBA" id="ARBA00022837"/>
    </source>
</evidence>
<keyword evidence="8" id="KW-1185">Reference proteome</keyword>
<protein>
    <recommendedName>
        <fullName evidence="5">Protein archease-like</fullName>
    </recommendedName>
</protein>
<dbReference type="RefSeq" id="XP_028535869.1">
    <property type="nucleotide sequence ID" value="XM_028678754.1"/>
</dbReference>
<dbReference type="GO" id="GO:0006388">
    <property type="term" value="P:tRNA splicing, via endonucleolytic cleavage and ligation"/>
    <property type="evidence" value="ECO:0007669"/>
    <property type="project" value="TreeGrafter"/>
</dbReference>
<dbReference type="AlphaFoldDB" id="A0A1J1HDK4"/>
<gene>
    <name evidence="7" type="ORF">PRELSG_1322100</name>
</gene>
<dbReference type="GO" id="GO:0046872">
    <property type="term" value="F:metal ion binding"/>
    <property type="evidence" value="ECO:0007669"/>
    <property type="project" value="UniProtKB-KW"/>
</dbReference>
<dbReference type="EMBL" id="LN835308">
    <property type="protein sequence ID" value="CRH03863.1"/>
    <property type="molecule type" value="Genomic_DNA"/>
</dbReference>
<dbReference type="OrthoDB" id="2190767at2759"/>
<sequence>MSNFSEKEIISLPQRNRRKIDKSYLSESEVEKEYAEQNISDNEEKLNENDFKKTYKYEYLDHTADVILHSYGNNLTECFESVCISMFNYMCNLNDVKSKIRRKIIVKGDNLDDLLFNFLTEFHFLYGKEYFICKNIDIIKFDKQNFLIEAIGYGDFFNSSKHECGTEIKAITKHELKIISNNENYEIFVLVDI</sequence>
<name>A0A1J1HDK4_PLARL</name>
<accession>A0A1J1HDK4</accession>
<keyword evidence="2" id="KW-0819">tRNA processing</keyword>
<evidence type="ECO:0000313" key="7">
    <source>
        <dbReference type="EMBL" id="CRH03863.1"/>
    </source>
</evidence>